<evidence type="ECO:0000256" key="4">
    <source>
        <dbReference type="ARBA" id="ARBA00022723"/>
    </source>
</evidence>
<dbReference type="EMBL" id="MU001643">
    <property type="protein sequence ID" value="KAF2478715.1"/>
    <property type="molecule type" value="Genomic_DNA"/>
</dbReference>
<comment type="similarity">
    <text evidence="2">Belongs to the cytochrome P450 family.</text>
</comment>
<dbReference type="InterPro" id="IPR002401">
    <property type="entry name" value="Cyt_P450_E_grp-I"/>
</dbReference>
<dbReference type="GO" id="GO:0020037">
    <property type="term" value="F:heme binding"/>
    <property type="evidence" value="ECO:0007669"/>
    <property type="project" value="InterPro"/>
</dbReference>
<evidence type="ECO:0000256" key="1">
    <source>
        <dbReference type="ARBA" id="ARBA00001971"/>
    </source>
</evidence>
<dbReference type="GO" id="GO:0005506">
    <property type="term" value="F:iron ion binding"/>
    <property type="evidence" value="ECO:0007669"/>
    <property type="project" value="InterPro"/>
</dbReference>
<keyword evidence="10" id="KW-1185">Reference proteome</keyword>
<evidence type="ECO:0000256" key="6">
    <source>
        <dbReference type="ARBA" id="ARBA00023004"/>
    </source>
</evidence>
<dbReference type="InterPro" id="IPR001128">
    <property type="entry name" value="Cyt_P450"/>
</dbReference>
<comment type="cofactor">
    <cofactor evidence="1 8">
        <name>heme</name>
        <dbReference type="ChEBI" id="CHEBI:30413"/>
    </cofactor>
</comment>
<dbReference type="PRINTS" id="PR00385">
    <property type="entry name" value="P450"/>
</dbReference>
<evidence type="ECO:0000313" key="9">
    <source>
        <dbReference type="EMBL" id="KAF2478715.1"/>
    </source>
</evidence>
<proteinExistence type="inferred from homology"/>
<accession>A0A6A6PFI8</accession>
<sequence length="499" mass="56637">MSILSHRALDATTQKTAHPIIGNLHQAPKLWPWRTYREWAQTYGPVMSLQYGKDTVVVLSSHTAAKDLLDKRSNLYSSRPRLVMGQECVSRGQRSVLMPYAAKYRNHQRIQGGLVQPRYAQQYVKLQDLESLQLLHDLLSTTDDTWMHAFHRYSASLIFGLAYGKRMPRGDEPELQSVATIMDNFLYAARVGTWIVDALPFLNHLPRFLAPWKRIADGFHDFEAKFHLRALTGGLQRPGWNWTKLATSWKESSGMSEEELAYCVGSMYEAGSDTTTMALHSFVMAALTAPEAMRKVQRELDSIVGDRMPEFDDRGRLACIEAVVKETLRWRPVSAGGIPHAIDQKDDEYMGYRIPKGAIVVPNHWAMDLDEKIYGPDALDFRPSRWIENPNLPLASFGYGRRVCTGQHVAMNSLFINIARVLWAFDIECADDADRKGEKVQPDPLAYSQGINSGPLPFKAKFVVRSPERRAAVEERWRSAEKDVRAILDEIEKATSKID</sequence>
<gene>
    <name evidence="9" type="ORF">BDY17DRAFT_57737</name>
</gene>
<keyword evidence="3 8" id="KW-0349">Heme</keyword>
<dbReference type="PRINTS" id="PR00463">
    <property type="entry name" value="EP450I"/>
</dbReference>
<dbReference type="InterPro" id="IPR036396">
    <property type="entry name" value="Cyt_P450_sf"/>
</dbReference>
<dbReference type="Proteomes" id="UP000799767">
    <property type="component" value="Unassembled WGS sequence"/>
</dbReference>
<evidence type="ECO:0000313" key="10">
    <source>
        <dbReference type="Proteomes" id="UP000799767"/>
    </source>
</evidence>
<evidence type="ECO:0000256" key="7">
    <source>
        <dbReference type="ARBA" id="ARBA00023033"/>
    </source>
</evidence>
<protein>
    <submittedName>
        <fullName evidence="9">Cytochrome P450</fullName>
    </submittedName>
</protein>
<keyword evidence="5" id="KW-0560">Oxidoreductase</keyword>
<keyword evidence="6 8" id="KW-0408">Iron</keyword>
<name>A0A6A6PFI8_9PEZI</name>
<reference evidence="9" key="1">
    <citation type="journal article" date="2020" name="Stud. Mycol.">
        <title>101 Dothideomycetes genomes: a test case for predicting lifestyles and emergence of pathogens.</title>
        <authorList>
            <person name="Haridas S."/>
            <person name="Albert R."/>
            <person name="Binder M."/>
            <person name="Bloem J."/>
            <person name="Labutti K."/>
            <person name="Salamov A."/>
            <person name="Andreopoulos B."/>
            <person name="Baker S."/>
            <person name="Barry K."/>
            <person name="Bills G."/>
            <person name="Bluhm B."/>
            <person name="Cannon C."/>
            <person name="Castanera R."/>
            <person name="Culley D."/>
            <person name="Daum C."/>
            <person name="Ezra D."/>
            <person name="Gonzalez J."/>
            <person name="Henrissat B."/>
            <person name="Kuo A."/>
            <person name="Liang C."/>
            <person name="Lipzen A."/>
            <person name="Lutzoni F."/>
            <person name="Magnuson J."/>
            <person name="Mondo S."/>
            <person name="Nolan M."/>
            <person name="Ohm R."/>
            <person name="Pangilinan J."/>
            <person name="Park H.-J."/>
            <person name="Ramirez L."/>
            <person name="Alfaro M."/>
            <person name="Sun H."/>
            <person name="Tritt A."/>
            <person name="Yoshinaga Y."/>
            <person name="Zwiers L.-H."/>
            <person name="Turgeon B."/>
            <person name="Goodwin S."/>
            <person name="Spatafora J."/>
            <person name="Crous P."/>
            <person name="Grigoriev I."/>
        </authorList>
    </citation>
    <scope>NUCLEOTIDE SEQUENCE</scope>
    <source>
        <strain evidence="9">CBS 113389</strain>
    </source>
</reference>
<dbReference type="GO" id="GO:0004497">
    <property type="term" value="F:monooxygenase activity"/>
    <property type="evidence" value="ECO:0007669"/>
    <property type="project" value="UniProtKB-KW"/>
</dbReference>
<dbReference type="OrthoDB" id="1470350at2759"/>
<organism evidence="9 10">
    <name type="scientific">Neohortaea acidophila</name>
    <dbReference type="NCBI Taxonomy" id="245834"/>
    <lineage>
        <taxon>Eukaryota</taxon>
        <taxon>Fungi</taxon>
        <taxon>Dikarya</taxon>
        <taxon>Ascomycota</taxon>
        <taxon>Pezizomycotina</taxon>
        <taxon>Dothideomycetes</taxon>
        <taxon>Dothideomycetidae</taxon>
        <taxon>Mycosphaerellales</taxon>
        <taxon>Teratosphaeriaceae</taxon>
        <taxon>Neohortaea</taxon>
    </lineage>
</organism>
<dbReference type="Pfam" id="PF00067">
    <property type="entry name" value="p450"/>
    <property type="match status" value="1"/>
</dbReference>
<evidence type="ECO:0000256" key="2">
    <source>
        <dbReference type="ARBA" id="ARBA00010617"/>
    </source>
</evidence>
<dbReference type="InterPro" id="IPR050364">
    <property type="entry name" value="Cytochrome_P450_fung"/>
</dbReference>
<dbReference type="AlphaFoldDB" id="A0A6A6PFI8"/>
<dbReference type="CDD" id="cd11065">
    <property type="entry name" value="CYP64-like"/>
    <property type="match status" value="1"/>
</dbReference>
<dbReference type="RefSeq" id="XP_033585285.1">
    <property type="nucleotide sequence ID" value="XM_033738521.1"/>
</dbReference>
<dbReference type="GeneID" id="54479523"/>
<evidence type="ECO:0000256" key="3">
    <source>
        <dbReference type="ARBA" id="ARBA00022617"/>
    </source>
</evidence>
<dbReference type="SUPFAM" id="SSF48264">
    <property type="entry name" value="Cytochrome P450"/>
    <property type="match status" value="1"/>
</dbReference>
<dbReference type="GO" id="GO:0016705">
    <property type="term" value="F:oxidoreductase activity, acting on paired donors, with incorporation or reduction of molecular oxygen"/>
    <property type="evidence" value="ECO:0007669"/>
    <property type="project" value="InterPro"/>
</dbReference>
<dbReference type="PANTHER" id="PTHR46300:SF1">
    <property type="entry name" value="P450, PUTATIVE (EUROFUNG)-RELATED"/>
    <property type="match status" value="1"/>
</dbReference>
<evidence type="ECO:0000256" key="5">
    <source>
        <dbReference type="ARBA" id="ARBA00023002"/>
    </source>
</evidence>
<dbReference type="PANTHER" id="PTHR46300">
    <property type="entry name" value="P450, PUTATIVE (EUROFUNG)-RELATED-RELATED"/>
    <property type="match status" value="1"/>
</dbReference>
<dbReference type="Gene3D" id="1.10.630.10">
    <property type="entry name" value="Cytochrome P450"/>
    <property type="match status" value="1"/>
</dbReference>
<evidence type="ECO:0000256" key="8">
    <source>
        <dbReference type="PIRSR" id="PIRSR602401-1"/>
    </source>
</evidence>
<keyword evidence="7" id="KW-0503">Monooxygenase</keyword>
<keyword evidence="4 8" id="KW-0479">Metal-binding</keyword>
<feature type="binding site" description="axial binding residue" evidence="8">
    <location>
        <position position="404"/>
    </location>
    <ligand>
        <name>heme</name>
        <dbReference type="ChEBI" id="CHEBI:30413"/>
    </ligand>
    <ligandPart>
        <name>Fe</name>
        <dbReference type="ChEBI" id="CHEBI:18248"/>
    </ligandPart>
</feature>